<evidence type="ECO:0000259" key="6">
    <source>
        <dbReference type="SMART" id="SM00409"/>
    </source>
</evidence>
<dbReference type="PANTHER" id="PTHR12080">
    <property type="entry name" value="SIGNALING LYMPHOCYTIC ACTIVATION MOLECULE"/>
    <property type="match status" value="1"/>
</dbReference>
<keyword evidence="8" id="KW-1185">Reference proteome</keyword>
<dbReference type="Proteomes" id="UP000606274">
    <property type="component" value="Unassembled WGS sequence"/>
</dbReference>
<keyword evidence="3 5" id="KW-0472">Membrane</keyword>
<keyword evidence="4" id="KW-0325">Glycoprotein</keyword>
<comment type="caution">
    <text evidence="7">The sequence shown here is derived from an EMBL/GenBank/DDBJ whole genome shotgun (WGS) entry which is preliminary data.</text>
</comment>
<name>A0A8T0AHL3_SILME</name>
<evidence type="ECO:0000256" key="3">
    <source>
        <dbReference type="ARBA" id="ARBA00023136"/>
    </source>
</evidence>
<dbReference type="AlphaFoldDB" id="A0A8T0AHL3"/>
<dbReference type="GO" id="GO:0005911">
    <property type="term" value="C:cell-cell junction"/>
    <property type="evidence" value="ECO:0007669"/>
    <property type="project" value="TreeGrafter"/>
</dbReference>
<evidence type="ECO:0000256" key="5">
    <source>
        <dbReference type="SAM" id="Phobius"/>
    </source>
</evidence>
<evidence type="ECO:0000256" key="1">
    <source>
        <dbReference type="ARBA" id="ARBA00004370"/>
    </source>
</evidence>
<dbReference type="InterPro" id="IPR015631">
    <property type="entry name" value="CD2/SLAM_rcpt"/>
</dbReference>
<accession>A0A8T0AHL3</accession>
<feature type="transmembrane region" description="Helical" evidence="5">
    <location>
        <begin position="251"/>
        <end position="272"/>
    </location>
</feature>
<dbReference type="SMART" id="SM00409">
    <property type="entry name" value="IG"/>
    <property type="match status" value="1"/>
</dbReference>
<sequence length="292" mass="32217">MQSEDLATATCGHGLSKRFGPPWLHQTASMDLGAKCFWASILLHAFVLQNCSCVSVRFLSQKTIYVVNGETLVLQAEFEVPVEDRITKVTWEHESEGKKNSGKTLLAEYPDKSSGGRAILDKSGSVITLRNYQRSDNGVYTVTVRDHKGGQSSAHCTVHEYDAVHHVSVMVNVTHSSLHCMEAWGTEPVFRWLHEKAAVTEAVGRVSDDGTSLYLNSAPCGHYTCMVSNKLGHSSATYTAVPCERERSGTAVAVVCLVLLLLFAGGLAFLLWRKHMSYSNRGERLREPEEDL</sequence>
<evidence type="ECO:0000313" key="8">
    <source>
        <dbReference type="Proteomes" id="UP000606274"/>
    </source>
</evidence>
<dbReference type="GO" id="GO:0016020">
    <property type="term" value="C:membrane"/>
    <property type="evidence" value="ECO:0007669"/>
    <property type="project" value="UniProtKB-SubCell"/>
</dbReference>
<dbReference type="InterPro" id="IPR003599">
    <property type="entry name" value="Ig_sub"/>
</dbReference>
<keyword evidence="5" id="KW-1133">Transmembrane helix</keyword>
<gene>
    <name evidence="7" type="ORF">HF521_010946</name>
</gene>
<protein>
    <recommendedName>
        <fullName evidence="6">Immunoglobulin domain-containing protein</fullName>
    </recommendedName>
</protein>
<dbReference type="PANTHER" id="PTHR12080:SF108">
    <property type="entry name" value="VASCULAR ENDOTHELIAL GROWTH FACTOR RECEPTOR 1"/>
    <property type="match status" value="1"/>
</dbReference>
<feature type="domain" description="Immunoglobulin" evidence="6">
    <location>
        <begin position="61"/>
        <end position="159"/>
    </location>
</feature>
<dbReference type="SUPFAM" id="SSF48726">
    <property type="entry name" value="Immunoglobulin"/>
    <property type="match status" value="2"/>
</dbReference>
<keyword evidence="5" id="KW-0812">Transmembrane</keyword>
<keyword evidence="2" id="KW-0732">Signal</keyword>
<evidence type="ECO:0000256" key="2">
    <source>
        <dbReference type="ARBA" id="ARBA00022729"/>
    </source>
</evidence>
<dbReference type="InterPro" id="IPR036179">
    <property type="entry name" value="Ig-like_dom_sf"/>
</dbReference>
<comment type="subcellular location">
    <subcellularLocation>
        <location evidence="1">Membrane</location>
    </subcellularLocation>
</comment>
<proteinExistence type="predicted"/>
<reference evidence="7" key="1">
    <citation type="submission" date="2020-08" db="EMBL/GenBank/DDBJ databases">
        <title>Chromosome-level assembly of Southern catfish (Silurus meridionalis) provides insights into visual adaptation to the nocturnal and benthic lifestyles.</title>
        <authorList>
            <person name="Zhang Y."/>
            <person name="Wang D."/>
            <person name="Peng Z."/>
        </authorList>
    </citation>
    <scope>NUCLEOTIDE SEQUENCE</scope>
    <source>
        <strain evidence="7">SWU-2019-XX</strain>
        <tissue evidence="7">Muscle</tissue>
    </source>
</reference>
<dbReference type="EMBL" id="JABFDY010000021">
    <property type="protein sequence ID" value="KAF7691979.1"/>
    <property type="molecule type" value="Genomic_DNA"/>
</dbReference>
<organism evidence="7 8">
    <name type="scientific">Silurus meridionalis</name>
    <name type="common">Southern catfish</name>
    <name type="synonym">Silurus soldatovi meridionalis</name>
    <dbReference type="NCBI Taxonomy" id="175797"/>
    <lineage>
        <taxon>Eukaryota</taxon>
        <taxon>Metazoa</taxon>
        <taxon>Chordata</taxon>
        <taxon>Craniata</taxon>
        <taxon>Vertebrata</taxon>
        <taxon>Euteleostomi</taxon>
        <taxon>Actinopterygii</taxon>
        <taxon>Neopterygii</taxon>
        <taxon>Teleostei</taxon>
        <taxon>Ostariophysi</taxon>
        <taxon>Siluriformes</taxon>
        <taxon>Siluridae</taxon>
        <taxon>Silurus</taxon>
    </lineage>
</organism>
<evidence type="ECO:0000256" key="4">
    <source>
        <dbReference type="ARBA" id="ARBA00023180"/>
    </source>
</evidence>
<dbReference type="Gene3D" id="2.60.40.10">
    <property type="entry name" value="Immunoglobulins"/>
    <property type="match status" value="1"/>
</dbReference>
<evidence type="ECO:0000313" key="7">
    <source>
        <dbReference type="EMBL" id="KAF7691979.1"/>
    </source>
</evidence>
<dbReference type="InterPro" id="IPR013783">
    <property type="entry name" value="Ig-like_fold"/>
</dbReference>